<dbReference type="NCBIfam" id="TIGR00254">
    <property type="entry name" value="GGDEF"/>
    <property type="match status" value="1"/>
</dbReference>
<evidence type="ECO:0000256" key="3">
    <source>
        <dbReference type="PROSITE-ProRule" id="PRU00169"/>
    </source>
</evidence>
<dbReference type="GO" id="GO:0043709">
    <property type="term" value="P:cell adhesion involved in single-species biofilm formation"/>
    <property type="evidence" value="ECO:0007669"/>
    <property type="project" value="TreeGrafter"/>
</dbReference>
<dbReference type="SMART" id="SM00448">
    <property type="entry name" value="REC"/>
    <property type="match status" value="1"/>
</dbReference>
<dbReference type="SUPFAM" id="SSF52172">
    <property type="entry name" value="CheY-like"/>
    <property type="match status" value="1"/>
</dbReference>
<evidence type="ECO:0000313" key="7">
    <source>
        <dbReference type="EMBL" id="NKE72951.1"/>
    </source>
</evidence>
<evidence type="ECO:0000259" key="5">
    <source>
        <dbReference type="PROSITE" id="PS50110"/>
    </source>
</evidence>
<dbReference type="PROSITE" id="PS50887">
    <property type="entry name" value="GGDEF"/>
    <property type="match status" value="1"/>
</dbReference>
<dbReference type="InterPro" id="IPR001789">
    <property type="entry name" value="Sig_transdc_resp-reg_receiver"/>
</dbReference>
<dbReference type="InterPro" id="IPR050469">
    <property type="entry name" value="Diguanylate_Cyclase"/>
</dbReference>
<dbReference type="InterPro" id="IPR000160">
    <property type="entry name" value="GGDEF_dom"/>
</dbReference>
<sequence>MEEKVPRVLVIEDSPFELDQIKAALEAVGYQVLFANTGIQGLKLAREVLPDLILLDMVLPDMNGRETCRHLRGQEELRGIPIIIVTVKGKTEDKVLGLGEGATDYVTKPFDPMELQARVAAALRMKRLQDELIEKNKELAGKNQEYQVLLKQVQTLAITDPVTGLFNRRYVQEVLNQEFSRAQRYCTPFSCLLIDVDEFKQVNDKFGHEAGDKVLEELGKIIQMEIRKVDLAARYGGDELAVLLPESLRDDAAQVAQRILERVGGTTFPILGKKHRVTVSIGVAGFPDPELRDARQAILAADFALYRAKRAGGNRVETMTVAEMESA</sequence>
<evidence type="ECO:0000256" key="4">
    <source>
        <dbReference type="SAM" id="Coils"/>
    </source>
</evidence>
<comment type="caution">
    <text evidence="7">The sequence shown here is derived from an EMBL/GenBank/DDBJ whole genome shotgun (WGS) entry which is preliminary data.</text>
</comment>
<dbReference type="RefSeq" id="WP_168062880.1">
    <property type="nucleotide sequence ID" value="NZ_VTOW01000004.1"/>
</dbReference>
<dbReference type="GO" id="GO:0052621">
    <property type="term" value="F:diguanylate cyclase activity"/>
    <property type="evidence" value="ECO:0007669"/>
    <property type="project" value="UniProtKB-EC"/>
</dbReference>
<comment type="catalytic activity">
    <reaction evidence="2">
        <text>2 GTP = 3',3'-c-di-GMP + 2 diphosphate</text>
        <dbReference type="Rhea" id="RHEA:24898"/>
        <dbReference type="ChEBI" id="CHEBI:33019"/>
        <dbReference type="ChEBI" id="CHEBI:37565"/>
        <dbReference type="ChEBI" id="CHEBI:58805"/>
        <dbReference type="EC" id="2.7.7.65"/>
    </reaction>
</comment>
<dbReference type="PANTHER" id="PTHR45138">
    <property type="entry name" value="REGULATORY COMPONENTS OF SENSORY TRANSDUCTION SYSTEM"/>
    <property type="match status" value="1"/>
</dbReference>
<dbReference type="Gene3D" id="3.30.70.270">
    <property type="match status" value="1"/>
</dbReference>
<keyword evidence="8" id="KW-1185">Reference proteome</keyword>
<evidence type="ECO:0000259" key="6">
    <source>
        <dbReference type="PROSITE" id="PS50887"/>
    </source>
</evidence>
<feature type="domain" description="Response regulatory" evidence="5">
    <location>
        <begin position="7"/>
        <end position="123"/>
    </location>
</feature>
<dbReference type="Proteomes" id="UP000534783">
    <property type="component" value="Unassembled WGS sequence"/>
</dbReference>
<dbReference type="GO" id="GO:0000160">
    <property type="term" value="P:phosphorelay signal transduction system"/>
    <property type="evidence" value="ECO:0007669"/>
    <property type="project" value="InterPro"/>
</dbReference>
<evidence type="ECO:0000313" key="8">
    <source>
        <dbReference type="Proteomes" id="UP000534783"/>
    </source>
</evidence>
<dbReference type="Pfam" id="PF00072">
    <property type="entry name" value="Response_reg"/>
    <property type="match status" value="1"/>
</dbReference>
<keyword evidence="4" id="KW-0175">Coiled coil</keyword>
<organism evidence="7 8">
    <name type="scientific">Candidatus Manganitrophus noduliformans</name>
    <dbReference type="NCBI Taxonomy" id="2606439"/>
    <lineage>
        <taxon>Bacteria</taxon>
        <taxon>Pseudomonadati</taxon>
        <taxon>Nitrospirota</taxon>
        <taxon>Nitrospiria</taxon>
        <taxon>Candidatus Troglogloeales</taxon>
        <taxon>Candidatus Manganitrophaceae</taxon>
        <taxon>Candidatus Manganitrophus</taxon>
    </lineage>
</organism>
<dbReference type="PROSITE" id="PS50110">
    <property type="entry name" value="RESPONSE_REGULATORY"/>
    <property type="match status" value="1"/>
</dbReference>
<dbReference type="GO" id="GO:1902201">
    <property type="term" value="P:negative regulation of bacterial-type flagellum-dependent cell motility"/>
    <property type="evidence" value="ECO:0007669"/>
    <property type="project" value="TreeGrafter"/>
</dbReference>
<feature type="modified residue" description="4-aspartylphosphate" evidence="3">
    <location>
        <position position="56"/>
    </location>
</feature>
<dbReference type="Pfam" id="PF00990">
    <property type="entry name" value="GGDEF"/>
    <property type="match status" value="1"/>
</dbReference>
<feature type="coiled-coil region" evidence="4">
    <location>
        <begin position="118"/>
        <end position="145"/>
    </location>
</feature>
<protein>
    <recommendedName>
        <fullName evidence="1">diguanylate cyclase</fullName>
        <ecNumber evidence="1">2.7.7.65</ecNumber>
    </recommendedName>
</protein>
<reference evidence="7 8" key="1">
    <citation type="journal article" date="2020" name="Nature">
        <title>Bacterial chemolithoautotrophy via manganese oxidation.</title>
        <authorList>
            <person name="Yu H."/>
            <person name="Leadbetter J.R."/>
        </authorList>
    </citation>
    <scope>NUCLEOTIDE SEQUENCE [LARGE SCALE GENOMIC DNA]</scope>
    <source>
        <strain evidence="7 8">Mn-1</strain>
    </source>
</reference>
<dbReference type="AlphaFoldDB" id="A0A7X6ICV7"/>
<dbReference type="SMART" id="SM00267">
    <property type="entry name" value="GGDEF"/>
    <property type="match status" value="1"/>
</dbReference>
<accession>A0A7X6ICV7</accession>
<feature type="domain" description="GGDEF" evidence="6">
    <location>
        <begin position="187"/>
        <end position="321"/>
    </location>
</feature>
<dbReference type="InterPro" id="IPR043128">
    <property type="entry name" value="Rev_trsase/Diguanyl_cyclase"/>
</dbReference>
<dbReference type="CDD" id="cd01949">
    <property type="entry name" value="GGDEF"/>
    <property type="match status" value="1"/>
</dbReference>
<keyword evidence="3" id="KW-0597">Phosphoprotein</keyword>
<dbReference type="GO" id="GO:0005886">
    <property type="term" value="C:plasma membrane"/>
    <property type="evidence" value="ECO:0007669"/>
    <property type="project" value="TreeGrafter"/>
</dbReference>
<dbReference type="FunFam" id="3.30.70.270:FF:000001">
    <property type="entry name" value="Diguanylate cyclase domain protein"/>
    <property type="match status" value="1"/>
</dbReference>
<gene>
    <name evidence="7" type="ORF">MNODULE_19545</name>
</gene>
<evidence type="ECO:0000256" key="1">
    <source>
        <dbReference type="ARBA" id="ARBA00012528"/>
    </source>
</evidence>
<proteinExistence type="predicted"/>
<dbReference type="InterPro" id="IPR029787">
    <property type="entry name" value="Nucleotide_cyclase"/>
</dbReference>
<dbReference type="Gene3D" id="3.40.50.2300">
    <property type="match status" value="1"/>
</dbReference>
<dbReference type="SUPFAM" id="SSF55073">
    <property type="entry name" value="Nucleotide cyclase"/>
    <property type="match status" value="1"/>
</dbReference>
<evidence type="ECO:0000256" key="2">
    <source>
        <dbReference type="ARBA" id="ARBA00034247"/>
    </source>
</evidence>
<name>A0A7X6ICV7_9BACT</name>
<dbReference type="EMBL" id="VTOW01000004">
    <property type="protein sequence ID" value="NKE72951.1"/>
    <property type="molecule type" value="Genomic_DNA"/>
</dbReference>
<dbReference type="InterPro" id="IPR011006">
    <property type="entry name" value="CheY-like_superfamily"/>
</dbReference>
<dbReference type="PANTHER" id="PTHR45138:SF9">
    <property type="entry name" value="DIGUANYLATE CYCLASE DGCM-RELATED"/>
    <property type="match status" value="1"/>
</dbReference>
<dbReference type="EC" id="2.7.7.65" evidence="1"/>